<dbReference type="GO" id="GO:0044027">
    <property type="term" value="P:negative regulation of gene expression via chromosomal CpG island methylation"/>
    <property type="evidence" value="ECO:0007669"/>
    <property type="project" value="TreeGrafter"/>
</dbReference>
<dbReference type="Gene3D" id="3.90.120.10">
    <property type="entry name" value="DNA Methylase, subunit A, domain 2"/>
    <property type="match status" value="1"/>
</dbReference>
<proteinExistence type="inferred from homology"/>
<accession>A0A377JUD4</accession>
<dbReference type="SUPFAM" id="SSF53335">
    <property type="entry name" value="S-adenosyl-L-methionine-dependent methyltransferases"/>
    <property type="match status" value="1"/>
</dbReference>
<dbReference type="PROSITE" id="PS00094">
    <property type="entry name" value="C5_MTASE_1"/>
    <property type="match status" value="1"/>
</dbReference>
<dbReference type="InterPro" id="IPR050390">
    <property type="entry name" value="C5-Methyltransferase"/>
</dbReference>
<evidence type="ECO:0000256" key="2">
    <source>
        <dbReference type="ARBA" id="ARBA00022679"/>
    </source>
</evidence>
<dbReference type="Pfam" id="PF00145">
    <property type="entry name" value="DNA_methylase"/>
    <property type="match status" value="1"/>
</dbReference>
<dbReference type="PRINTS" id="PR00105">
    <property type="entry name" value="C5METTRFRASE"/>
</dbReference>
<evidence type="ECO:0000256" key="6">
    <source>
        <dbReference type="PROSITE-ProRule" id="PRU01016"/>
    </source>
</evidence>
<dbReference type="EC" id="2.1.1.37" evidence="8"/>
<dbReference type="GO" id="GO:0032259">
    <property type="term" value="P:methylation"/>
    <property type="evidence" value="ECO:0007669"/>
    <property type="project" value="UniProtKB-KW"/>
</dbReference>
<evidence type="ECO:0000256" key="1">
    <source>
        <dbReference type="ARBA" id="ARBA00022603"/>
    </source>
</evidence>
<evidence type="ECO:0000313" key="9">
    <source>
        <dbReference type="EMBL" id="STP11474.1"/>
    </source>
</evidence>
<reference evidence="9 10" key="1">
    <citation type="submission" date="2018-06" db="EMBL/GenBank/DDBJ databases">
        <authorList>
            <consortium name="Pathogen Informatics"/>
            <person name="Doyle S."/>
        </authorList>
    </citation>
    <scope>NUCLEOTIDE SEQUENCE [LARGE SCALE GENOMIC DNA]</scope>
    <source>
        <strain evidence="9 10">NCTC12219</strain>
    </source>
</reference>
<dbReference type="PANTHER" id="PTHR10629">
    <property type="entry name" value="CYTOSINE-SPECIFIC METHYLTRANSFERASE"/>
    <property type="match status" value="1"/>
</dbReference>
<dbReference type="GO" id="GO:0003886">
    <property type="term" value="F:DNA (cytosine-5-)-methyltransferase activity"/>
    <property type="evidence" value="ECO:0007669"/>
    <property type="project" value="UniProtKB-EC"/>
</dbReference>
<evidence type="ECO:0000256" key="7">
    <source>
        <dbReference type="RuleBase" id="RU000416"/>
    </source>
</evidence>
<evidence type="ECO:0000256" key="8">
    <source>
        <dbReference type="RuleBase" id="RU000417"/>
    </source>
</evidence>
<keyword evidence="1 6" id="KW-0489">Methyltransferase</keyword>
<evidence type="ECO:0000313" key="10">
    <source>
        <dbReference type="Proteomes" id="UP000255103"/>
    </source>
</evidence>
<dbReference type="Proteomes" id="UP000255103">
    <property type="component" value="Unassembled WGS sequence"/>
</dbReference>
<dbReference type="GO" id="GO:0003677">
    <property type="term" value="F:DNA binding"/>
    <property type="evidence" value="ECO:0007669"/>
    <property type="project" value="TreeGrafter"/>
</dbReference>
<keyword evidence="4" id="KW-0680">Restriction system</keyword>
<dbReference type="Gene3D" id="3.40.50.150">
    <property type="entry name" value="Vaccinia Virus protein VP39"/>
    <property type="match status" value="1"/>
</dbReference>
<dbReference type="AlphaFoldDB" id="A0A377JUD4"/>
<dbReference type="PROSITE" id="PS51679">
    <property type="entry name" value="SAM_MT_C5"/>
    <property type="match status" value="1"/>
</dbReference>
<comment type="catalytic activity">
    <reaction evidence="5 8">
        <text>a 2'-deoxycytidine in DNA + S-adenosyl-L-methionine = a 5-methyl-2'-deoxycytidine in DNA + S-adenosyl-L-homocysteine + H(+)</text>
        <dbReference type="Rhea" id="RHEA:13681"/>
        <dbReference type="Rhea" id="RHEA-COMP:11369"/>
        <dbReference type="Rhea" id="RHEA-COMP:11370"/>
        <dbReference type="ChEBI" id="CHEBI:15378"/>
        <dbReference type="ChEBI" id="CHEBI:57856"/>
        <dbReference type="ChEBI" id="CHEBI:59789"/>
        <dbReference type="ChEBI" id="CHEBI:85452"/>
        <dbReference type="ChEBI" id="CHEBI:85454"/>
        <dbReference type="EC" id="2.1.1.37"/>
    </reaction>
</comment>
<dbReference type="CDD" id="cd00315">
    <property type="entry name" value="Cyt_C5_DNA_methylase"/>
    <property type="match status" value="1"/>
</dbReference>
<keyword evidence="3 6" id="KW-0949">S-adenosyl-L-methionine</keyword>
<sequence length="355" mass="40297">MYGKSMKVCDIFCGAGGLSYGFAKDEYFELVVACDIDKNATLSYQANHPYTKTICKDISKLNNAKLKEFNNIDILLGGPPCQSYSTLGKRQMDTRANLFREYLRVLESLTPKAFVFENVVGLLSMQKGRLFSYICENFEKLGYKIYYKILNAADFGVPQIRQRVIVVGIRREFDKDFIFPQATHKDFVSLEQAIDDLPPIKSGENGNHLGYRYEACNDFLHFVRKSKILSEHESPKNNANLIHIMQLLQDGQCKDDLPLNVRPKSGYTNTYAKMWWKKPAPTITRNFATPSSSRCIHPRDSRALSIREGARLQSFPDDYIFCGTSSDKKLQIGNAVPPLVSMALAKAIKDYFKGL</sequence>
<dbReference type="PANTHER" id="PTHR10629:SF52">
    <property type="entry name" value="DNA (CYTOSINE-5)-METHYLTRANSFERASE 1"/>
    <property type="match status" value="1"/>
</dbReference>
<feature type="active site" evidence="6">
    <location>
        <position position="81"/>
    </location>
</feature>
<dbReference type="InterPro" id="IPR001525">
    <property type="entry name" value="C5_MeTfrase"/>
</dbReference>
<evidence type="ECO:0000256" key="3">
    <source>
        <dbReference type="ARBA" id="ARBA00022691"/>
    </source>
</evidence>
<dbReference type="InterPro" id="IPR018117">
    <property type="entry name" value="C5_DNA_meth_AS"/>
</dbReference>
<comment type="similarity">
    <text evidence="6 7">Belongs to the class I-like SAM-binding methyltransferase superfamily. C5-methyltransferase family.</text>
</comment>
<evidence type="ECO:0000256" key="5">
    <source>
        <dbReference type="ARBA" id="ARBA00047422"/>
    </source>
</evidence>
<keyword evidence="2 6" id="KW-0808">Transferase</keyword>
<name>A0A377JUD4_9HELI</name>
<evidence type="ECO:0000256" key="4">
    <source>
        <dbReference type="ARBA" id="ARBA00022747"/>
    </source>
</evidence>
<dbReference type="GO" id="GO:0009307">
    <property type="term" value="P:DNA restriction-modification system"/>
    <property type="evidence" value="ECO:0007669"/>
    <property type="project" value="UniProtKB-KW"/>
</dbReference>
<gene>
    <name evidence="9" type="primary">haeIIIM</name>
    <name evidence="9" type="ORF">NCTC12219_01366</name>
</gene>
<protein>
    <recommendedName>
        <fullName evidence="8">Cytosine-specific methyltransferase</fullName>
        <ecNumber evidence="8">2.1.1.37</ecNumber>
    </recommendedName>
</protein>
<dbReference type="EMBL" id="UGHX01000001">
    <property type="protein sequence ID" value="STP11474.1"/>
    <property type="molecule type" value="Genomic_DNA"/>
</dbReference>
<dbReference type="NCBIfam" id="TIGR00675">
    <property type="entry name" value="dcm"/>
    <property type="match status" value="1"/>
</dbReference>
<dbReference type="InterPro" id="IPR029063">
    <property type="entry name" value="SAM-dependent_MTases_sf"/>
</dbReference>
<organism evidence="9 10">
    <name type="scientific">Helicobacter cinaedi</name>
    <dbReference type="NCBI Taxonomy" id="213"/>
    <lineage>
        <taxon>Bacteria</taxon>
        <taxon>Pseudomonadati</taxon>
        <taxon>Campylobacterota</taxon>
        <taxon>Epsilonproteobacteria</taxon>
        <taxon>Campylobacterales</taxon>
        <taxon>Helicobacteraceae</taxon>
        <taxon>Helicobacter</taxon>
    </lineage>
</organism>